<sequence length="260" mass="30009">MEDLLDDTTVRRDVFLAAEFLKFFSPFRSPFENITSDGRRAETGRERDSEREEKRERDGSESVFKYAAGLRFQPPKPRAREEKRRARAEAGRERWQNEARESVLSKDSTHIIIIMNCSAILVADPAMRGARVLPKTGQKGMVVRGKGQRTTPGEKTNKGAPGSRRPERRRRRGGRERERERESDERDATDDGRPVFFERRTAGWSRSLSRAAMGGRCWVGSTWSLLVKVEGRRRGEKEEEAEKATKKRKRAERRNFALAR</sequence>
<dbReference type="KEGG" id="abe:ARB_06679"/>
<evidence type="ECO:0000313" key="2">
    <source>
        <dbReference type="EMBL" id="EFE34280.1"/>
    </source>
</evidence>
<accession>D4ARD7</accession>
<feature type="compositionally biased region" description="Basic and acidic residues" evidence="1">
    <location>
        <begin position="78"/>
        <end position="102"/>
    </location>
</feature>
<dbReference type="GeneID" id="9527225"/>
<feature type="compositionally biased region" description="Basic and acidic residues" evidence="1">
    <location>
        <begin position="37"/>
        <end position="60"/>
    </location>
</feature>
<feature type="compositionally biased region" description="Basic and acidic residues" evidence="1">
    <location>
        <begin position="230"/>
        <end position="244"/>
    </location>
</feature>
<feature type="region of interest" description="Disordered" evidence="1">
    <location>
        <begin position="133"/>
        <end position="194"/>
    </location>
</feature>
<dbReference type="Proteomes" id="UP000008866">
    <property type="component" value="Unassembled WGS sequence"/>
</dbReference>
<evidence type="ECO:0000256" key="1">
    <source>
        <dbReference type="SAM" id="MobiDB-lite"/>
    </source>
</evidence>
<proteinExistence type="predicted"/>
<dbReference type="HOGENOM" id="CLU_1069480_0_0_1"/>
<organism evidence="2 3">
    <name type="scientific">Arthroderma benhamiae (strain ATCC MYA-4681 / CBS 112371)</name>
    <name type="common">Trichophyton mentagrophytes</name>
    <dbReference type="NCBI Taxonomy" id="663331"/>
    <lineage>
        <taxon>Eukaryota</taxon>
        <taxon>Fungi</taxon>
        <taxon>Dikarya</taxon>
        <taxon>Ascomycota</taxon>
        <taxon>Pezizomycotina</taxon>
        <taxon>Eurotiomycetes</taxon>
        <taxon>Eurotiomycetidae</taxon>
        <taxon>Onygenales</taxon>
        <taxon>Arthrodermataceae</taxon>
        <taxon>Trichophyton</taxon>
    </lineage>
</organism>
<evidence type="ECO:0000313" key="3">
    <source>
        <dbReference type="Proteomes" id="UP000008866"/>
    </source>
</evidence>
<name>D4ARD7_ARTBC</name>
<protein>
    <submittedName>
        <fullName evidence="2">Uncharacterized protein</fullName>
    </submittedName>
</protein>
<comment type="caution">
    <text evidence="2">The sequence shown here is derived from an EMBL/GenBank/DDBJ whole genome shotgun (WGS) entry which is preliminary data.</text>
</comment>
<feature type="region of interest" description="Disordered" evidence="1">
    <location>
        <begin position="32"/>
        <end position="102"/>
    </location>
</feature>
<keyword evidence="3" id="KW-1185">Reference proteome</keyword>
<reference evidence="3" key="1">
    <citation type="journal article" date="2011" name="Genome Biol.">
        <title>Comparative and functional genomics provide insights into the pathogenicity of dermatophytic fungi.</title>
        <authorList>
            <person name="Burmester A."/>
            <person name="Shelest E."/>
            <person name="Gloeckner G."/>
            <person name="Heddergott C."/>
            <person name="Schindler S."/>
            <person name="Staib P."/>
            <person name="Heidel A."/>
            <person name="Felder M."/>
            <person name="Petzold A."/>
            <person name="Szafranski K."/>
            <person name="Feuermann M."/>
            <person name="Pedruzzi I."/>
            <person name="Priebe S."/>
            <person name="Groth M."/>
            <person name="Winkler R."/>
            <person name="Li W."/>
            <person name="Kniemeyer O."/>
            <person name="Schroeckh V."/>
            <person name="Hertweck C."/>
            <person name="Hube B."/>
            <person name="White T.C."/>
            <person name="Platzer M."/>
            <person name="Guthke R."/>
            <person name="Heitman J."/>
            <person name="Woestemeyer J."/>
            <person name="Zipfel P.F."/>
            <person name="Monod M."/>
            <person name="Brakhage A.A."/>
        </authorList>
    </citation>
    <scope>NUCLEOTIDE SEQUENCE [LARGE SCALE GENOMIC DNA]</scope>
    <source>
        <strain evidence="3">ATCC MYA-4681 / CBS 112371</strain>
    </source>
</reference>
<dbReference type="AlphaFoldDB" id="D4ARD7"/>
<dbReference type="RefSeq" id="XP_003014920.1">
    <property type="nucleotide sequence ID" value="XM_003014874.1"/>
</dbReference>
<dbReference type="EMBL" id="ABSU01000006">
    <property type="protein sequence ID" value="EFE34280.1"/>
    <property type="molecule type" value="Genomic_DNA"/>
</dbReference>
<feature type="region of interest" description="Disordered" evidence="1">
    <location>
        <begin position="230"/>
        <end position="260"/>
    </location>
</feature>
<gene>
    <name evidence="2" type="ORF">ARB_06679</name>
</gene>
<feature type="compositionally biased region" description="Basic and acidic residues" evidence="1">
    <location>
        <begin position="175"/>
        <end position="194"/>
    </location>
</feature>